<reference evidence="4" key="1">
    <citation type="submission" date="2019-02" db="EMBL/GenBank/DDBJ databases">
        <authorList>
            <person name="Gruber-Vodicka R. H."/>
            <person name="Seah K. B. B."/>
        </authorList>
    </citation>
    <scope>NUCLEOTIDE SEQUENCE</scope>
    <source>
        <strain evidence="4">BECK_SA2B12</strain>
        <strain evidence="2">BECK_SA2B15</strain>
        <strain evidence="3">BECK_SA2B20</strain>
    </source>
</reference>
<dbReference type="EMBL" id="CAADFI010000035">
    <property type="protein sequence ID" value="VFJ92882.1"/>
    <property type="molecule type" value="Genomic_DNA"/>
</dbReference>
<dbReference type="EMBL" id="CAADFJ010000034">
    <property type="protein sequence ID" value="VFJ99718.1"/>
    <property type="molecule type" value="Genomic_DNA"/>
</dbReference>
<proteinExistence type="predicted"/>
<protein>
    <submittedName>
        <fullName evidence="4">ABC transporter</fullName>
    </submittedName>
</protein>
<dbReference type="InterPro" id="IPR003959">
    <property type="entry name" value="ATPase_AAA_core"/>
</dbReference>
<dbReference type="SUPFAM" id="SSF52540">
    <property type="entry name" value="P-loop containing nucleoside triphosphate hydrolases"/>
    <property type="match status" value="1"/>
</dbReference>
<name>A0A450V4L7_9GAMM</name>
<organism evidence="4">
    <name type="scientific">Candidatus Kentrum eta</name>
    <dbReference type="NCBI Taxonomy" id="2126337"/>
    <lineage>
        <taxon>Bacteria</taxon>
        <taxon>Pseudomonadati</taxon>
        <taxon>Pseudomonadota</taxon>
        <taxon>Gammaproteobacteria</taxon>
        <taxon>Candidatus Kentrum</taxon>
    </lineage>
</organism>
<dbReference type="GO" id="GO:0005524">
    <property type="term" value="F:ATP binding"/>
    <property type="evidence" value="ECO:0007669"/>
    <property type="project" value="InterPro"/>
</dbReference>
<sequence>MISHFCVLVGVNGTGKSTLFKAFEFLKESLSGNIYTALARLGENHCFSIDSHARGHG</sequence>
<evidence type="ECO:0000313" key="2">
    <source>
        <dbReference type="EMBL" id="VFJ91867.1"/>
    </source>
</evidence>
<evidence type="ECO:0000259" key="1">
    <source>
        <dbReference type="Pfam" id="PF13304"/>
    </source>
</evidence>
<evidence type="ECO:0000313" key="4">
    <source>
        <dbReference type="EMBL" id="VFJ99718.1"/>
    </source>
</evidence>
<dbReference type="AlphaFoldDB" id="A0A450V4L7"/>
<gene>
    <name evidence="2" type="ORF">BECKH772A_GA0070896_1003516</name>
    <name evidence="3" type="ORF">BECKH772B_GA0070898_1003516</name>
    <name evidence="4" type="ORF">BECKH772C_GA0070978_1003416</name>
</gene>
<dbReference type="GO" id="GO:0016887">
    <property type="term" value="F:ATP hydrolysis activity"/>
    <property type="evidence" value="ECO:0007669"/>
    <property type="project" value="InterPro"/>
</dbReference>
<dbReference type="Pfam" id="PF13304">
    <property type="entry name" value="AAA_21"/>
    <property type="match status" value="1"/>
</dbReference>
<accession>A0A450V4L7</accession>
<dbReference type="EMBL" id="CAADFG010000035">
    <property type="protein sequence ID" value="VFJ91867.1"/>
    <property type="molecule type" value="Genomic_DNA"/>
</dbReference>
<evidence type="ECO:0000313" key="3">
    <source>
        <dbReference type="EMBL" id="VFJ92882.1"/>
    </source>
</evidence>
<dbReference type="InterPro" id="IPR027417">
    <property type="entry name" value="P-loop_NTPase"/>
</dbReference>
<feature type="domain" description="ATPase AAA-type core" evidence="1">
    <location>
        <begin position="7"/>
        <end position="47"/>
    </location>
</feature>